<accession>A0A135I8Y9</accession>
<dbReference type="InterPro" id="IPR050266">
    <property type="entry name" value="AB_hydrolase_sf"/>
</dbReference>
<dbReference type="Gene3D" id="3.40.50.1820">
    <property type="entry name" value="alpha/beta hydrolase"/>
    <property type="match status" value="1"/>
</dbReference>
<evidence type="ECO:0000313" key="4">
    <source>
        <dbReference type="Proteomes" id="UP000070529"/>
    </source>
</evidence>
<organism evidence="3 4">
    <name type="scientific">Enterovibrio coralii</name>
    <dbReference type="NCBI Taxonomy" id="294935"/>
    <lineage>
        <taxon>Bacteria</taxon>
        <taxon>Pseudomonadati</taxon>
        <taxon>Pseudomonadota</taxon>
        <taxon>Gammaproteobacteria</taxon>
        <taxon>Vibrionales</taxon>
        <taxon>Vibrionaceae</taxon>
        <taxon>Enterovibrio</taxon>
    </lineage>
</organism>
<dbReference type="AlphaFoldDB" id="A0A135I8Y9"/>
<protein>
    <recommendedName>
        <fullName evidence="2">AB hydrolase-1 domain-containing protein</fullName>
    </recommendedName>
</protein>
<dbReference type="PANTHER" id="PTHR43798">
    <property type="entry name" value="MONOACYLGLYCEROL LIPASE"/>
    <property type="match status" value="1"/>
</dbReference>
<dbReference type="InterPro" id="IPR029058">
    <property type="entry name" value="AB_hydrolase_fold"/>
</dbReference>
<dbReference type="Proteomes" id="UP000070529">
    <property type="component" value="Unassembled WGS sequence"/>
</dbReference>
<dbReference type="RefSeq" id="WP_067414973.1">
    <property type="nucleotide sequence ID" value="NZ_LNTY01000032.1"/>
</dbReference>
<dbReference type="STRING" id="294935.ATN88_18300"/>
<dbReference type="EMBL" id="LNTY01000032">
    <property type="protein sequence ID" value="KXF81919.1"/>
    <property type="molecule type" value="Genomic_DNA"/>
</dbReference>
<keyword evidence="1" id="KW-0378">Hydrolase</keyword>
<feature type="domain" description="AB hydrolase-1" evidence="2">
    <location>
        <begin position="16"/>
        <end position="123"/>
    </location>
</feature>
<evidence type="ECO:0000259" key="2">
    <source>
        <dbReference type="Pfam" id="PF00561"/>
    </source>
</evidence>
<evidence type="ECO:0000256" key="1">
    <source>
        <dbReference type="ARBA" id="ARBA00022801"/>
    </source>
</evidence>
<name>A0A135I8Y9_9GAMM</name>
<dbReference type="SUPFAM" id="SSF53474">
    <property type="entry name" value="alpha/beta-Hydrolases"/>
    <property type="match status" value="1"/>
</dbReference>
<sequence>MSILSYSTIGSGPEYVVVLHEWLGDHSNYEPVITYLDTQKFTWIFVDLRGYGDSKELSGEYTCEEASEDVQRLIDKLGIHSVNLVGHSMSALVAQKILVDNPLLLKKLILVTPVPASGIQISETDADELRTSVFEHSKIRHLINLRTGKRYNSSWLDAKLMLATKASTPKARAGYLEMFLNTDFSSQLLGCSSPVRVIVGKHDIPAFQRETIKKLFSQWYKDLVIVECKESGHYPMLECPVFFASMLEKFVTES</sequence>
<gene>
    <name evidence="3" type="ORF">ATN88_18300</name>
</gene>
<dbReference type="PANTHER" id="PTHR43798:SF31">
    <property type="entry name" value="AB HYDROLASE SUPERFAMILY PROTEIN YCLE"/>
    <property type="match status" value="1"/>
</dbReference>
<reference evidence="3 4" key="1">
    <citation type="submission" date="2015-11" db="EMBL/GenBank/DDBJ databases">
        <title>Genomic Taxonomy of the Vibrionaceae.</title>
        <authorList>
            <person name="Gomez-Gil B."/>
            <person name="Enciso-Ibarra J."/>
        </authorList>
    </citation>
    <scope>NUCLEOTIDE SEQUENCE [LARGE SCALE GENOMIC DNA]</scope>
    <source>
        <strain evidence="3 4">CAIM 912</strain>
    </source>
</reference>
<dbReference type="Pfam" id="PF00561">
    <property type="entry name" value="Abhydrolase_1"/>
    <property type="match status" value="1"/>
</dbReference>
<proteinExistence type="predicted"/>
<dbReference type="InterPro" id="IPR000073">
    <property type="entry name" value="AB_hydrolase_1"/>
</dbReference>
<dbReference type="OrthoDB" id="7055710at2"/>
<keyword evidence="4" id="KW-1185">Reference proteome</keyword>
<dbReference type="GO" id="GO:0016787">
    <property type="term" value="F:hydrolase activity"/>
    <property type="evidence" value="ECO:0007669"/>
    <property type="project" value="UniProtKB-KW"/>
</dbReference>
<comment type="caution">
    <text evidence="3">The sequence shown here is derived from an EMBL/GenBank/DDBJ whole genome shotgun (WGS) entry which is preliminary data.</text>
</comment>
<evidence type="ECO:0000313" key="3">
    <source>
        <dbReference type="EMBL" id="KXF81919.1"/>
    </source>
</evidence>
<dbReference type="GO" id="GO:0016020">
    <property type="term" value="C:membrane"/>
    <property type="evidence" value="ECO:0007669"/>
    <property type="project" value="TreeGrafter"/>
</dbReference>